<gene>
    <name evidence="1" type="ORF">TPAB3V08_LOCUS13999</name>
</gene>
<organism evidence="1 2">
    <name type="scientific">Timema podura</name>
    <name type="common">Walking stick</name>
    <dbReference type="NCBI Taxonomy" id="61482"/>
    <lineage>
        <taxon>Eukaryota</taxon>
        <taxon>Metazoa</taxon>
        <taxon>Ecdysozoa</taxon>
        <taxon>Arthropoda</taxon>
        <taxon>Hexapoda</taxon>
        <taxon>Insecta</taxon>
        <taxon>Pterygota</taxon>
        <taxon>Neoptera</taxon>
        <taxon>Polyneoptera</taxon>
        <taxon>Phasmatodea</taxon>
        <taxon>Timematodea</taxon>
        <taxon>Timematoidea</taxon>
        <taxon>Timematidae</taxon>
        <taxon>Timema</taxon>
    </lineage>
</organism>
<name>A0ABN7PNE0_TIMPD</name>
<reference evidence="1" key="1">
    <citation type="submission" date="2021-03" db="EMBL/GenBank/DDBJ databases">
        <authorList>
            <person name="Tran Van P."/>
        </authorList>
    </citation>
    <scope>NUCLEOTIDE SEQUENCE</scope>
</reference>
<comment type="caution">
    <text evidence="1">The sequence shown here is derived from an EMBL/GenBank/DDBJ whole genome shotgun (WGS) entry which is preliminary data.</text>
</comment>
<keyword evidence="2" id="KW-1185">Reference proteome</keyword>
<dbReference type="Proteomes" id="UP001153148">
    <property type="component" value="Unassembled WGS sequence"/>
</dbReference>
<evidence type="ECO:0000313" key="2">
    <source>
        <dbReference type="Proteomes" id="UP001153148"/>
    </source>
</evidence>
<accession>A0ABN7PNE0</accession>
<proteinExistence type="predicted"/>
<sequence length="86" mass="9452">MHTSFDNPGNTPRHCTDMFLCEMAHSFQACISPLSRTAACKHLFSCPLLAISSNLMDYLSHFCSFTLRGLTYAGVCCPENLATLTS</sequence>
<dbReference type="EMBL" id="CAJPIN010062809">
    <property type="protein sequence ID" value="CAG2067056.1"/>
    <property type="molecule type" value="Genomic_DNA"/>
</dbReference>
<evidence type="ECO:0000313" key="1">
    <source>
        <dbReference type="EMBL" id="CAG2067056.1"/>
    </source>
</evidence>
<protein>
    <submittedName>
        <fullName evidence="1">Uncharacterized protein</fullName>
    </submittedName>
</protein>